<sequence length="216" mass="23808">MDHRRPIRPPHPAGAPRRPLFHASSTGSSHPSRANSRTTAASKPTTVHISPDDTNNPDNDLVERDAAGNYKIMAPSAAMKAGVAPPISPEQEEKDQEDQIIALYGQNSCHWDQAGRDGGCVRRGAGALCEAMERLSPGDQDEWEWDGWGFWDAEARIAMLEDTQWGIEVEGFCKWTNEQAVLDEIKAALKSSLERKVASLETDRWMFEGDGGKGLR</sequence>
<evidence type="ECO:0000313" key="3">
    <source>
        <dbReference type="Proteomes" id="UP000799764"/>
    </source>
</evidence>
<gene>
    <name evidence="2" type="ORF">P171DRAFT_483667</name>
</gene>
<evidence type="ECO:0000313" key="2">
    <source>
        <dbReference type="EMBL" id="KAF2446318.1"/>
    </source>
</evidence>
<name>A0A9P4UEC8_9PLEO</name>
<feature type="region of interest" description="Disordered" evidence="1">
    <location>
        <begin position="1"/>
        <end position="61"/>
    </location>
</feature>
<comment type="caution">
    <text evidence="2">The sequence shown here is derived from an EMBL/GenBank/DDBJ whole genome shotgun (WGS) entry which is preliminary data.</text>
</comment>
<reference evidence="2" key="1">
    <citation type="journal article" date="2020" name="Stud. Mycol.">
        <title>101 Dothideomycetes genomes: a test case for predicting lifestyles and emergence of pathogens.</title>
        <authorList>
            <person name="Haridas S."/>
            <person name="Albert R."/>
            <person name="Binder M."/>
            <person name="Bloem J."/>
            <person name="Labutti K."/>
            <person name="Salamov A."/>
            <person name="Andreopoulos B."/>
            <person name="Baker S."/>
            <person name="Barry K."/>
            <person name="Bills G."/>
            <person name="Bluhm B."/>
            <person name="Cannon C."/>
            <person name="Castanera R."/>
            <person name="Culley D."/>
            <person name="Daum C."/>
            <person name="Ezra D."/>
            <person name="Gonzalez J."/>
            <person name="Henrissat B."/>
            <person name="Kuo A."/>
            <person name="Liang C."/>
            <person name="Lipzen A."/>
            <person name="Lutzoni F."/>
            <person name="Magnuson J."/>
            <person name="Mondo S."/>
            <person name="Nolan M."/>
            <person name="Ohm R."/>
            <person name="Pangilinan J."/>
            <person name="Park H.-J."/>
            <person name="Ramirez L."/>
            <person name="Alfaro M."/>
            <person name="Sun H."/>
            <person name="Tritt A."/>
            <person name="Yoshinaga Y."/>
            <person name="Zwiers L.-H."/>
            <person name="Turgeon B."/>
            <person name="Goodwin S."/>
            <person name="Spatafora J."/>
            <person name="Crous P."/>
            <person name="Grigoriev I."/>
        </authorList>
    </citation>
    <scope>NUCLEOTIDE SEQUENCE</scope>
    <source>
        <strain evidence="2">CBS 690.94</strain>
    </source>
</reference>
<dbReference type="Proteomes" id="UP000799764">
    <property type="component" value="Unassembled WGS sequence"/>
</dbReference>
<dbReference type="EMBL" id="MU001498">
    <property type="protein sequence ID" value="KAF2446318.1"/>
    <property type="molecule type" value="Genomic_DNA"/>
</dbReference>
<proteinExistence type="predicted"/>
<protein>
    <submittedName>
        <fullName evidence="2">Uncharacterized protein</fullName>
    </submittedName>
</protein>
<dbReference type="OrthoDB" id="4188844at2759"/>
<accession>A0A9P4UEC8</accession>
<dbReference type="AlphaFoldDB" id="A0A9P4UEC8"/>
<keyword evidence="3" id="KW-1185">Reference proteome</keyword>
<evidence type="ECO:0000256" key="1">
    <source>
        <dbReference type="SAM" id="MobiDB-lite"/>
    </source>
</evidence>
<feature type="compositionally biased region" description="Polar residues" evidence="1">
    <location>
        <begin position="23"/>
        <end position="58"/>
    </location>
</feature>
<organism evidence="2 3">
    <name type="scientific">Karstenula rhodostoma CBS 690.94</name>
    <dbReference type="NCBI Taxonomy" id="1392251"/>
    <lineage>
        <taxon>Eukaryota</taxon>
        <taxon>Fungi</taxon>
        <taxon>Dikarya</taxon>
        <taxon>Ascomycota</taxon>
        <taxon>Pezizomycotina</taxon>
        <taxon>Dothideomycetes</taxon>
        <taxon>Pleosporomycetidae</taxon>
        <taxon>Pleosporales</taxon>
        <taxon>Massarineae</taxon>
        <taxon>Didymosphaeriaceae</taxon>
        <taxon>Karstenula</taxon>
    </lineage>
</organism>